<accession>T1F0X0</accession>
<dbReference type="PANTHER" id="PTHR15641">
    <property type="entry name" value="ELONGATOR COMPLEX PROTEIN 5"/>
    <property type="match status" value="1"/>
</dbReference>
<feature type="region of interest" description="Disordered" evidence="10">
    <location>
        <begin position="1"/>
        <end position="117"/>
    </location>
</feature>
<feature type="compositionally biased region" description="Low complexity" evidence="10">
    <location>
        <begin position="479"/>
        <end position="492"/>
    </location>
</feature>
<dbReference type="Proteomes" id="UP000015101">
    <property type="component" value="Unassembled WGS sequence"/>
</dbReference>
<feature type="compositionally biased region" description="Basic and acidic residues" evidence="10">
    <location>
        <begin position="548"/>
        <end position="570"/>
    </location>
</feature>
<evidence type="ECO:0000256" key="3">
    <source>
        <dbReference type="ARBA" id="ARBA00005043"/>
    </source>
</evidence>
<comment type="pathway">
    <text evidence="3">tRNA modification; 5-methoxycarbonylmethyl-2-thiouridine-tRNA biosynthesis.</text>
</comment>
<sequence length="838" mass="97180">MSEDTLDNDQWDERSKEDLAYDEMIAREDNQEEDPNNDMNQSANLDDEDEYQEHHNDDEHFKNGNHLEENADDNDRTGDGEKEEDNEFVVWADDADEPGEDEKKASNNKSSSQQESDVKFSVEMVKDKDQISLVWNGDKILVPCKEEILRDMKLFNPIITIDMKVFNRQLNIIAYPILVEDIFNENLSPLIRSAVNVSMEMDETSEGLPIKGYLRMKFLTLSDIKLATEALKSLSTEERTVHVQHFSENDSEGHILSKVKGKVAPKDFLPERLLFVSNFYNTTEESTADGATLEKELKNNFFPDCSRIVLLTKDERVLGHAYIEFGSDEAMKAALERTKDAMFNDRRLFVIKAMNEKKEATGLLKDSLRQYWLDQIKTLESTNKEKKSAKEITDMEQKLYRYKKRIVTDNVKRQELGIPILEEEQFQLDPEKEEKEQEREKERTAHSDSRKRSTSRKRSPIRSRRFSPPQRRGRGSYRGGSSNYSGPSRRGGANSDDLVNQLQHLVGVLSNKLPIETNRYDYHDRDGGRSSYMESRPRDRYATGGDYSDSRRGYDNKRMGPDDYDRDRKRRYEDSDYARYDRGPDYRSYRGTSGVCLARCLLKKICNYEISFYCYDDPSLSRDLVNVPNITVFDFSKNWLGWDNEHPIIDFPKLTKSEKPRFLIVDNLLRLVQFKGMSETCQFVRLVKSEHETKLISLIHSDVLNDIGTVKRLEYLFDTIIELAASASKDTYVSCMMYHKPLGNSIKKVTENIRISDNYEVSVVTELVKNESKPVLKDDFTDFQTTFNLKLKSSELEAKNKLVLPYISTANEVKGKIEYVPDEFDNLDEEDPDDDLDI</sequence>
<dbReference type="CTD" id="20202470"/>
<dbReference type="OrthoDB" id="166907at2759"/>
<keyword evidence="9" id="KW-0694">RNA-binding</keyword>
<dbReference type="InterPro" id="IPR000504">
    <property type="entry name" value="RRM_dom"/>
</dbReference>
<dbReference type="UniPathway" id="UPA00988"/>
<dbReference type="GO" id="GO:0005634">
    <property type="term" value="C:nucleus"/>
    <property type="evidence" value="ECO:0000318"/>
    <property type="project" value="GO_Central"/>
</dbReference>
<dbReference type="Gene3D" id="3.30.70.330">
    <property type="match status" value="1"/>
</dbReference>
<proteinExistence type="inferred from homology"/>
<reference evidence="12 14" key="2">
    <citation type="journal article" date="2013" name="Nature">
        <title>Insights into bilaterian evolution from three spiralian genomes.</title>
        <authorList>
            <person name="Simakov O."/>
            <person name="Marletaz F."/>
            <person name="Cho S.J."/>
            <person name="Edsinger-Gonzales E."/>
            <person name="Havlak P."/>
            <person name="Hellsten U."/>
            <person name="Kuo D.H."/>
            <person name="Larsson T."/>
            <person name="Lv J."/>
            <person name="Arendt D."/>
            <person name="Savage R."/>
            <person name="Osoegawa K."/>
            <person name="de Jong P."/>
            <person name="Grimwood J."/>
            <person name="Chapman J.A."/>
            <person name="Shapiro H."/>
            <person name="Aerts A."/>
            <person name="Otillar R.P."/>
            <person name="Terry A.Y."/>
            <person name="Boore J.L."/>
            <person name="Grigoriev I.V."/>
            <person name="Lindberg D.R."/>
            <person name="Seaver E.C."/>
            <person name="Weisblat D.A."/>
            <person name="Putnam N.H."/>
            <person name="Rokhsar D.S."/>
        </authorList>
    </citation>
    <scope>NUCLEOTIDE SEQUENCE</scope>
</reference>
<dbReference type="InParanoid" id="T1F0X0"/>
<dbReference type="InterPro" id="IPR019519">
    <property type="entry name" value="Elp5"/>
</dbReference>
<protein>
    <recommendedName>
        <fullName evidence="5">Elongator complex protein 5</fullName>
    </recommendedName>
</protein>
<dbReference type="RefSeq" id="XP_009012857.1">
    <property type="nucleotide sequence ID" value="XM_009014609.1"/>
</dbReference>
<dbReference type="EMBL" id="AMQM01003079">
    <property type="status" value="NOT_ANNOTATED_CDS"/>
    <property type="molecule type" value="Genomic_DNA"/>
</dbReference>
<organism evidence="13 14">
    <name type="scientific">Helobdella robusta</name>
    <name type="common">Californian leech</name>
    <dbReference type="NCBI Taxonomy" id="6412"/>
    <lineage>
        <taxon>Eukaryota</taxon>
        <taxon>Metazoa</taxon>
        <taxon>Spiralia</taxon>
        <taxon>Lophotrochozoa</taxon>
        <taxon>Annelida</taxon>
        <taxon>Clitellata</taxon>
        <taxon>Hirudinea</taxon>
        <taxon>Rhynchobdellida</taxon>
        <taxon>Glossiphoniidae</taxon>
        <taxon>Helobdella</taxon>
    </lineage>
</organism>
<dbReference type="EMBL" id="KB096023">
    <property type="protein sequence ID" value="ESO08835.1"/>
    <property type="molecule type" value="Genomic_DNA"/>
</dbReference>
<feature type="compositionally biased region" description="Basic and acidic residues" evidence="10">
    <location>
        <begin position="429"/>
        <end position="451"/>
    </location>
</feature>
<dbReference type="GO" id="GO:0005829">
    <property type="term" value="C:cytosol"/>
    <property type="evidence" value="ECO:0000318"/>
    <property type="project" value="GO_Central"/>
</dbReference>
<evidence type="ECO:0000256" key="5">
    <source>
        <dbReference type="ARBA" id="ARBA00020264"/>
    </source>
</evidence>
<feature type="region of interest" description="Disordered" evidence="10">
    <location>
        <begin position="427"/>
        <end position="496"/>
    </location>
</feature>
<dbReference type="GO" id="GO:0006400">
    <property type="term" value="P:tRNA modification"/>
    <property type="evidence" value="ECO:0000318"/>
    <property type="project" value="GO_Central"/>
</dbReference>
<feature type="compositionally biased region" description="Acidic residues" evidence="10">
    <location>
        <begin position="81"/>
        <end position="100"/>
    </location>
</feature>
<evidence type="ECO:0000313" key="14">
    <source>
        <dbReference type="Proteomes" id="UP000015101"/>
    </source>
</evidence>
<reference evidence="13" key="3">
    <citation type="submission" date="2015-06" db="UniProtKB">
        <authorList>
            <consortium name="EnsemblMetazoa"/>
        </authorList>
    </citation>
    <scope>IDENTIFICATION</scope>
</reference>
<evidence type="ECO:0000256" key="9">
    <source>
        <dbReference type="PROSITE-ProRule" id="PRU00176"/>
    </source>
</evidence>
<name>T1F0X0_HELRO</name>
<dbReference type="SUPFAM" id="SSF54928">
    <property type="entry name" value="RNA-binding domain, RBD"/>
    <property type="match status" value="1"/>
</dbReference>
<dbReference type="GO" id="GO:0003723">
    <property type="term" value="F:RNA binding"/>
    <property type="evidence" value="ECO:0007669"/>
    <property type="project" value="UniProtKB-UniRule"/>
</dbReference>
<keyword evidence="7" id="KW-0819">tRNA processing</keyword>
<evidence type="ECO:0000256" key="2">
    <source>
        <dbReference type="ARBA" id="ARBA00004496"/>
    </source>
</evidence>
<dbReference type="HOGENOM" id="CLU_339284_0_0_1"/>
<dbReference type="PROSITE" id="PS50102">
    <property type="entry name" value="RRM"/>
    <property type="match status" value="1"/>
</dbReference>
<reference evidence="14" key="1">
    <citation type="submission" date="2012-12" db="EMBL/GenBank/DDBJ databases">
        <authorList>
            <person name="Hellsten U."/>
            <person name="Grimwood J."/>
            <person name="Chapman J.A."/>
            <person name="Shapiro H."/>
            <person name="Aerts A."/>
            <person name="Otillar R.P."/>
            <person name="Terry A.Y."/>
            <person name="Boore J.L."/>
            <person name="Simakov O."/>
            <person name="Marletaz F."/>
            <person name="Cho S.-J."/>
            <person name="Edsinger-Gonzales E."/>
            <person name="Havlak P."/>
            <person name="Kuo D.-H."/>
            <person name="Larsson T."/>
            <person name="Lv J."/>
            <person name="Arendt D."/>
            <person name="Savage R."/>
            <person name="Osoegawa K."/>
            <person name="de Jong P."/>
            <person name="Lindberg D.R."/>
            <person name="Seaver E.C."/>
            <person name="Weisblat D.A."/>
            <person name="Putnam N.H."/>
            <person name="Grigoriev I.V."/>
            <person name="Rokhsar D.S."/>
        </authorList>
    </citation>
    <scope>NUCLEOTIDE SEQUENCE</scope>
</reference>
<dbReference type="GeneID" id="20202470"/>
<evidence type="ECO:0000256" key="1">
    <source>
        <dbReference type="ARBA" id="ARBA00004123"/>
    </source>
</evidence>
<evidence type="ECO:0000256" key="7">
    <source>
        <dbReference type="ARBA" id="ARBA00022694"/>
    </source>
</evidence>
<feature type="compositionally biased region" description="Acidic residues" evidence="10">
    <location>
        <begin position="1"/>
        <end position="10"/>
    </location>
</feature>
<comment type="subcellular location">
    <subcellularLocation>
        <location evidence="2">Cytoplasm</location>
    </subcellularLocation>
    <subcellularLocation>
        <location evidence="1">Nucleus</location>
    </subcellularLocation>
</comment>
<feature type="compositionally biased region" description="Basic and acidic residues" evidence="10">
    <location>
        <begin position="519"/>
        <end position="528"/>
    </location>
</feature>
<evidence type="ECO:0000313" key="13">
    <source>
        <dbReference type="EnsemblMetazoa" id="HelroP168746"/>
    </source>
</evidence>
<comment type="similarity">
    <text evidence="4">Belongs to the ELP5 family.</text>
</comment>
<evidence type="ECO:0000256" key="10">
    <source>
        <dbReference type="SAM" id="MobiDB-lite"/>
    </source>
</evidence>
<dbReference type="KEGG" id="hro:HELRODRAFT_168746"/>
<keyword evidence="14" id="KW-1185">Reference proteome</keyword>
<dbReference type="GO" id="GO:0033588">
    <property type="term" value="C:elongator holoenzyme complex"/>
    <property type="evidence" value="ECO:0000318"/>
    <property type="project" value="GO_Central"/>
</dbReference>
<dbReference type="PANTHER" id="PTHR15641:SF1">
    <property type="entry name" value="ELONGATOR COMPLEX PROTEIN 5"/>
    <property type="match status" value="1"/>
</dbReference>
<dbReference type="AlphaFoldDB" id="T1F0X0"/>
<evidence type="ECO:0000256" key="6">
    <source>
        <dbReference type="ARBA" id="ARBA00022490"/>
    </source>
</evidence>
<dbReference type="STRING" id="6412.T1F0X0"/>
<feature type="compositionally biased region" description="Basic and acidic residues" evidence="10">
    <location>
        <begin position="11"/>
        <end position="29"/>
    </location>
</feature>
<dbReference type="CDD" id="cd00590">
    <property type="entry name" value="RRM_SF"/>
    <property type="match status" value="1"/>
</dbReference>
<evidence type="ECO:0000259" key="11">
    <source>
        <dbReference type="PROSITE" id="PS50102"/>
    </source>
</evidence>
<keyword evidence="6" id="KW-0963">Cytoplasm</keyword>
<dbReference type="EnsemblMetazoa" id="HelroT168746">
    <property type="protein sequence ID" value="HelroP168746"/>
    <property type="gene ID" value="HelroG168746"/>
</dbReference>
<gene>
    <name evidence="13" type="primary">20202470</name>
    <name evidence="12" type="ORF">HELRODRAFT_168746</name>
</gene>
<keyword evidence="8" id="KW-0539">Nucleus</keyword>
<feature type="compositionally biased region" description="Basic residues" evidence="10">
    <location>
        <begin position="452"/>
        <end position="475"/>
    </location>
</feature>
<dbReference type="InterPro" id="IPR012677">
    <property type="entry name" value="Nucleotide-bd_a/b_plait_sf"/>
</dbReference>
<evidence type="ECO:0000256" key="4">
    <source>
        <dbReference type="ARBA" id="ARBA00009567"/>
    </source>
</evidence>
<feature type="compositionally biased region" description="Basic and acidic residues" evidence="10">
    <location>
        <begin position="52"/>
        <end position="80"/>
    </location>
</feature>
<evidence type="ECO:0000313" key="12">
    <source>
        <dbReference type="EMBL" id="ESO08835.1"/>
    </source>
</evidence>
<dbReference type="InterPro" id="IPR035979">
    <property type="entry name" value="RBD_domain_sf"/>
</dbReference>
<evidence type="ECO:0000256" key="8">
    <source>
        <dbReference type="ARBA" id="ARBA00023242"/>
    </source>
</evidence>
<dbReference type="GO" id="GO:0002098">
    <property type="term" value="P:tRNA wobble uridine modification"/>
    <property type="evidence" value="ECO:0007669"/>
    <property type="project" value="InterPro"/>
</dbReference>
<feature type="domain" description="RRM" evidence="11">
    <location>
        <begin position="272"/>
        <end position="355"/>
    </location>
</feature>
<feature type="region of interest" description="Disordered" evidence="10">
    <location>
        <begin position="519"/>
        <end position="570"/>
    </location>
</feature>